<evidence type="ECO:0000256" key="1">
    <source>
        <dbReference type="ARBA" id="ARBA00006484"/>
    </source>
</evidence>
<dbReference type="CDD" id="cd05233">
    <property type="entry name" value="SDR_c"/>
    <property type="match status" value="1"/>
</dbReference>
<dbReference type="PRINTS" id="PR00080">
    <property type="entry name" value="SDRFAMILY"/>
</dbReference>
<dbReference type="GO" id="GO:0016491">
    <property type="term" value="F:oxidoreductase activity"/>
    <property type="evidence" value="ECO:0007669"/>
    <property type="project" value="UniProtKB-KW"/>
</dbReference>
<dbReference type="AlphaFoldDB" id="A0A382RPR4"/>
<comment type="similarity">
    <text evidence="1">Belongs to the short-chain dehydrogenases/reductases (SDR) family.</text>
</comment>
<dbReference type="InterPro" id="IPR036291">
    <property type="entry name" value="NAD(P)-bd_dom_sf"/>
</dbReference>
<dbReference type="PANTHER" id="PTHR24321:SF15">
    <property type="entry name" value="OXIDOREDUCTASE UCPA"/>
    <property type="match status" value="1"/>
</dbReference>
<organism evidence="3">
    <name type="scientific">marine metagenome</name>
    <dbReference type="NCBI Taxonomy" id="408172"/>
    <lineage>
        <taxon>unclassified sequences</taxon>
        <taxon>metagenomes</taxon>
        <taxon>ecological metagenomes</taxon>
    </lineage>
</organism>
<dbReference type="SUPFAM" id="SSF51735">
    <property type="entry name" value="NAD(P)-binding Rossmann-fold domains"/>
    <property type="match status" value="1"/>
</dbReference>
<evidence type="ECO:0008006" key="4">
    <source>
        <dbReference type="Google" id="ProtNLM"/>
    </source>
</evidence>
<feature type="non-terminal residue" evidence="3">
    <location>
        <position position="194"/>
    </location>
</feature>
<dbReference type="Pfam" id="PF00106">
    <property type="entry name" value="adh_short"/>
    <property type="match status" value="1"/>
</dbReference>
<gene>
    <name evidence="3" type="ORF">METZ01_LOCUS352548</name>
</gene>
<reference evidence="3" key="1">
    <citation type="submission" date="2018-05" db="EMBL/GenBank/DDBJ databases">
        <authorList>
            <person name="Lanie J.A."/>
            <person name="Ng W.-L."/>
            <person name="Kazmierczak K.M."/>
            <person name="Andrzejewski T.M."/>
            <person name="Davidsen T.M."/>
            <person name="Wayne K.J."/>
            <person name="Tettelin H."/>
            <person name="Glass J.I."/>
            <person name="Rusch D."/>
            <person name="Podicherti R."/>
            <person name="Tsui H.-C.T."/>
            <person name="Winkler M.E."/>
        </authorList>
    </citation>
    <scope>NUCLEOTIDE SEQUENCE</scope>
</reference>
<evidence type="ECO:0000313" key="3">
    <source>
        <dbReference type="EMBL" id="SVC99694.1"/>
    </source>
</evidence>
<protein>
    <recommendedName>
        <fullName evidence="4">SDR family oxidoreductase</fullName>
    </recommendedName>
</protein>
<accession>A0A382RPR4</accession>
<proteinExistence type="inferred from homology"/>
<sequence>MRLQNRVAMVVGAGQSPGETMGNGRATSLLFAREGAMVIAVDRDAVSAEETVAMIHGEGGQAMAVEADVKVEESLKVAVDKCLRQHGGIDILHNNVGISLAGGDAEITDITVEAFDHCVAVNLRGMVLACKHVLPSMREKGKGVITNISSLAAWSAYPLVASKTTKSAVIALTEQLAIQNAEFGIRANVILPGP</sequence>
<dbReference type="Gene3D" id="3.40.50.720">
    <property type="entry name" value="NAD(P)-binding Rossmann-like Domain"/>
    <property type="match status" value="1"/>
</dbReference>
<keyword evidence="2" id="KW-0560">Oxidoreductase</keyword>
<name>A0A382RPR4_9ZZZZ</name>
<dbReference type="InterPro" id="IPR002347">
    <property type="entry name" value="SDR_fam"/>
</dbReference>
<dbReference type="PANTHER" id="PTHR24321">
    <property type="entry name" value="DEHYDROGENASES, SHORT CHAIN"/>
    <property type="match status" value="1"/>
</dbReference>
<dbReference type="PRINTS" id="PR00081">
    <property type="entry name" value="GDHRDH"/>
</dbReference>
<evidence type="ECO:0000256" key="2">
    <source>
        <dbReference type="ARBA" id="ARBA00023002"/>
    </source>
</evidence>
<dbReference type="EMBL" id="UINC01123308">
    <property type="protein sequence ID" value="SVC99694.1"/>
    <property type="molecule type" value="Genomic_DNA"/>
</dbReference>